<proteinExistence type="predicted"/>
<protein>
    <submittedName>
        <fullName evidence="1">Uncharacterized protein</fullName>
    </submittedName>
</protein>
<sequence length="180" mass="19165">MSTTVSVSPIEDLIKETRHAFIIAKSDGVLDVSEVLQIAMTLSQKVQKLGLSGLDKKSLLILTLKKGLDASGGVGSLPGMKDASDETKTAFEEQLLKAVSTSIDMVLSAASGKLDFRKPSNWKNCLPMCFTLAQVMLPKEQALISEASKYAEVVLNKVAGDPVTVDTEVVLPGSVVENKS</sequence>
<evidence type="ECO:0000313" key="1">
    <source>
        <dbReference type="EMBL" id="QHU12412.1"/>
    </source>
</evidence>
<dbReference type="AlphaFoldDB" id="A0A6C0K2Z4"/>
<reference evidence="1" key="1">
    <citation type="journal article" date="2020" name="Nature">
        <title>Giant virus diversity and host interactions through global metagenomics.</title>
        <authorList>
            <person name="Schulz F."/>
            <person name="Roux S."/>
            <person name="Paez-Espino D."/>
            <person name="Jungbluth S."/>
            <person name="Walsh D.A."/>
            <person name="Denef V.J."/>
            <person name="McMahon K.D."/>
            <person name="Konstantinidis K.T."/>
            <person name="Eloe-Fadrosh E.A."/>
            <person name="Kyrpides N.C."/>
            <person name="Woyke T."/>
        </authorList>
    </citation>
    <scope>NUCLEOTIDE SEQUENCE</scope>
    <source>
        <strain evidence="1">GVMAG-S-1101171-110</strain>
    </source>
</reference>
<name>A0A6C0K2Z4_9ZZZZ</name>
<organism evidence="1">
    <name type="scientific">viral metagenome</name>
    <dbReference type="NCBI Taxonomy" id="1070528"/>
    <lineage>
        <taxon>unclassified sequences</taxon>
        <taxon>metagenomes</taxon>
        <taxon>organismal metagenomes</taxon>
    </lineage>
</organism>
<dbReference type="EMBL" id="MN740799">
    <property type="protein sequence ID" value="QHU12412.1"/>
    <property type="molecule type" value="Genomic_DNA"/>
</dbReference>
<accession>A0A6C0K2Z4</accession>